<evidence type="ECO:0000256" key="8">
    <source>
        <dbReference type="ARBA" id="ARBA00022759"/>
    </source>
</evidence>
<dbReference type="Proteomes" id="UP000177659">
    <property type="component" value="Unassembled WGS sequence"/>
</dbReference>
<keyword evidence="6 11" id="KW-0540">Nuclease</keyword>
<dbReference type="InterPro" id="IPR001352">
    <property type="entry name" value="RNase_HII/HIII"/>
</dbReference>
<keyword evidence="5" id="KW-0963">Cytoplasm</keyword>
<evidence type="ECO:0000256" key="11">
    <source>
        <dbReference type="PROSITE-ProRule" id="PRU01319"/>
    </source>
</evidence>
<evidence type="ECO:0000256" key="10">
    <source>
        <dbReference type="ARBA" id="ARBA00023211"/>
    </source>
</evidence>
<name>A0A1F6D136_9BACT</name>
<comment type="catalytic activity">
    <reaction evidence="1 11 12">
        <text>Endonucleolytic cleavage to 5'-phosphomonoester.</text>
        <dbReference type="EC" id="3.1.26.4"/>
    </reaction>
</comment>
<evidence type="ECO:0000256" key="3">
    <source>
        <dbReference type="ARBA" id="ARBA00004496"/>
    </source>
</evidence>
<evidence type="ECO:0000313" key="14">
    <source>
        <dbReference type="EMBL" id="OGG55077.1"/>
    </source>
</evidence>
<keyword evidence="8 11" id="KW-0255">Endonuclease</keyword>
<feature type="binding site" evidence="11">
    <location>
        <position position="17"/>
    </location>
    <ligand>
        <name>a divalent metal cation</name>
        <dbReference type="ChEBI" id="CHEBI:60240"/>
    </ligand>
</feature>
<dbReference type="AlphaFoldDB" id="A0A1F6D136"/>
<comment type="cofactor">
    <cofactor evidence="11">
        <name>Mn(2+)</name>
        <dbReference type="ChEBI" id="CHEBI:29035"/>
    </cofactor>
    <cofactor evidence="11">
        <name>Mg(2+)</name>
        <dbReference type="ChEBI" id="CHEBI:18420"/>
    </cofactor>
    <text evidence="11">Manganese or magnesium. Binds 1 divalent metal ion per monomer in the absence of substrate. May bind a second metal ion after substrate binding.</text>
</comment>
<dbReference type="InterPro" id="IPR036397">
    <property type="entry name" value="RNaseH_sf"/>
</dbReference>
<evidence type="ECO:0000256" key="9">
    <source>
        <dbReference type="ARBA" id="ARBA00022801"/>
    </source>
</evidence>
<comment type="similarity">
    <text evidence="4">Belongs to the RNase HII family. RnhC subfamily.</text>
</comment>
<dbReference type="PANTHER" id="PTHR10954">
    <property type="entry name" value="RIBONUCLEASE H2 SUBUNIT A"/>
    <property type="match status" value="1"/>
</dbReference>
<evidence type="ECO:0000256" key="4">
    <source>
        <dbReference type="ARBA" id="ARBA00008378"/>
    </source>
</evidence>
<evidence type="ECO:0000256" key="1">
    <source>
        <dbReference type="ARBA" id="ARBA00000077"/>
    </source>
</evidence>
<accession>A0A1F6D136</accession>
<evidence type="ECO:0000256" key="5">
    <source>
        <dbReference type="ARBA" id="ARBA00022490"/>
    </source>
</evidence>
<comment type="function">
    <text evidence="2 12">Endonuclease that specifically degrades the RNA of RNA-DNA hybrids.</text>
</comment>
<dbReference type="NCBIfam" id="NF000595">
    <property type="entry name" value="PRK00015.1-3"/>
    <property type="match status" value="1"/>
</dbReference>
<dbReference type="GO" id="GO:0032299">
    <property type="term" value="C:ribonuclease H2 complex"/>
    <property type="evidence" value="ECO:0007669"/>
    <property type="project" value="TreeGrafter"/>
</dbReference>
<dbReference type="GO" id="GO:0043137">
    <property type="term" value="P:DNA replication, removal of RNA primer"/>
    <property type="evidence" value="ECO:0007669"/>
    <property type="project" value="TreeGrafter"/>
</dbReference>
<proteinExistence type="inferred from homology"/>
<dbReference type="Pfam" id="PF01351">
    <property type="entry name" value="RNase_HII"/>
    <property type="match status" value="1"/>
</dbReference>
<evidence type="ECO:0000259" key="13">
    <source>
        <dbReference type="PROSITE" id="PS51975"/>
    </source>
</evidence>
<comment type="caution">
    <text evidence="14">The sequence shown here is derived from an EMBL/GenBank/DDBJ whole genome shotgun (WGS) entry which is preliminary data.</text>
</comment>
<dbReference type="PANTHER" id="PTHR10954:SF23">
    <property type="entry name" value="RIBONUCLEASE"/>
    <property type="match status" value="1"/>
</dbReference>
<feature type="binding site" evidence="11">
    <location>
        <position position="18"/>
    </location>
    <ligand>
        <name>a divalent metal cation</name>
        <dbReference type="ChEBI" id="CHEBI:60240"/>
    </ligand>
</feature>
<evidence type="ECO:0000256" key="6">
    <source>
        <dbReference type="ARBA" id="ARBA00022722"/>
    </source>
</evidence>
<evidence type="ECO:0000256" key="7">
    <source>
        <dbReference type="ARBA" id="ARBA00022723"/>
    </source>
</evidence>
<dbReference type="EC" id="3.1.26.4" evidence="12"/>
<dbReference type="InterPro" id="IPR012337">
    <property type="entry name" value="RNaseH-like_sf"/>
</dbReference>
<dbReference type="PROSITE" id="PS51975">
    <property type="entry name" value="RNASE_H_2"/>
    <property type="match status" value="1"/>
</dbReference>
<keyword evidence="10" id="KW-0464">Manganese</keyword>
<dbReference type="EMBL" id="MFLC01000020">
    <property type="protein sequence ID" value="OGG55077.1"/>
    <property type="molecule type" value="Genomic_DNA"/>
</dbReference>
<sequence length="203" mass="22709">MGTMWGMKPHRYIIGIDEAGRGPIAGPVTVGAVLVPWGLHWRHFKGLKDSKQLTPAAREEWFVRLAHMEGVRYGVSSSSHATIDRKGIVYAVNAALGRALRRLGVEPSECLVLLDGGLHAPEEFMHQKTIIRGDESEVSIALASVVAKVTRDRRMVRLSKKYSPYDFHVHKGYGTKKHYALLHKHGLSDIHRRSFLSGIVETR</sequence>
<comment type="subcellular location">
    <subcellularLocation>
        <location evidence="3">Cytoplasm</location>
    </subcellularLocation>
</comment>
<dbReference type="GO" id="GO:0004523">
    <property type="term" value="F:RNA-DNA hybrid ribonuclease activity"/>
    <property type="evidence" value="ECO:0007669"/>
    <property type="project" value="UniProtKB-UniRule"/>
</dbReference>
<evidence type="ECO:0000313" key="15">
    <source>
        <dbReference type="Proteomes" id="UP000177659"/>
    </source>
</evidence>
<organism evidence="14 15">
    <name type="scientific">Candidatus Kaiserbacteria bacterium RIFCSPHIGHO2_02_FULL_49_11</name>
    <dbReference type="NCBI Taxonomy" id="1798489"/>
    <lineage>
        <taxon>Bacteria</taxon>
        <taxon>Candidatus Kaiseribacteriota</taxon>
    </lineage>
</organism>
<dbReference type="InterPro" id="IPR024567">
    <property type="entry name" value="RNase_HII/HIII_dom"/>
</dbReference>
<feature type="domain" description="RNase H type-2" evidence="13">
    <location>
        <begin position="11"/>
        <end position="203"/>
    </location>
</feature>
<reference evidence="14 15" key="1">
    <citation type="journal article" date="2016" name="Nat. Commun.">
        <title>Thousands of microbial genomes shed light on interconnected biogeochemical processes in an aquifer system.</title>
        <authorList>
            <person name="Anantharaman K."/>
            <person name="Brown C.T."/>
            <person name="Hug L.A."/>
            <person name="Sharon I."/>
            <person name="Castelle C.J."/>
            <person name="Probst A.J."/>
            <person name="Thomas B.C."/>
            <person name="Singh A."/>
            <person name="Wilkins M.J."/>
            <person name="Karaoz U."/>
            <person name="Brodie E.L."/>
            <person name="Williams K.H."/>
            <person name="Hubbard S.S."/>
            <person name="Banfield J.F."/>
        </authorList>
    </citation>
    <scope>NUCLEOTIDE SEQUENCE [LARGE SCALE GENOMIC DNA]</scope>
</reference>
<dbReference type="GO" id="GO:0046872">
    <property type="term" value="F:metal ion binding"/>
    <property type="evidence" value="ECO:0007669"/>
    <property type="project" value="UniProtKB-KW"/>
</dbReference>
<evidence type="ECO:0000256" key="12">
    <source>
        <dbReference type="RuleBase" id="RU003515"/>
    </source>
</evidence>
<dbReference type="GO" id="GO:0003723">
    <property type="term" value="F:RNA binding"/>
    <property type="evidence" value="ECO:0007669"/>
    <property type="project" value="UniProtKB-UniRule"/>
</dbReference>
<dbReference type="GO" id="GO:0005737">
    <property type="term" value="C:cytoplasm"/>
    <property type="evidence" value="ECO:0007669"/>
    <property type="project" value="UniProtKB-SubCell"/>
</dbReference>
<keyword evidence="9 11" id="KW-0378">Hydrolase</keyword>
<evidence type="ECO:0000256" key="2">
    <source>
        <dbReference type="ARBA" id="ARBA00004065"/>
    </source>
</evidence>
<dbReference type="InterPro" id="IPR022898">
    <property type="entry name" value="RNase_HII"/>
</dbReference>
<dbReference type="CDD" id="cd07182">
    <property type="entry name" value="RNase_HII_bacteria_HII_like"/>
    <property type="match status" value="1"/>
</dbReference>
<dbReference type="Gene3D" id="3.30.420.10">
    <property type="entry name" value="Ribonuclease H-like superfamily/Ribonuclease H"/>
    <property type="match status" value="1"/>
</dbReference>
<dbReference type="SUPFAM" id="SSF53098">
    <property type="entry name" value="Ribonuclease H-like"/>
    <property type="match status" value="1"/>
</dbReference>
<gene>
    <name evidence="14" type="ORF">A3D62_02765</name>
</gene>
<keyword evidence="7 11" id="KW-0479">Metal-binding</keyword>
<feature type="binding site" evidence="11">
    <location>
        <position position="115"/>
    </location>
    <ligand>
        <name>a divalent metal cation</name>
        <dbReference type="ChEBI" id="CHEBI:60240"/>
    </ligand>
</feature>
<protein>
    <recommendedName>
        <fullName evidence="12">Ribonuclease</fullName>
        <ecNumber evidence="12">3.1.26.4</ecNumber>
    </recommendedName>
</protein>
<dbReference type="GO" id="GO:0006298">
    <property type="term" value="P:mismatch repair"/>
    <property type="evidence" value="ECO:0007669"/>
    <property type="project" value="TreeGrafter"/>
</dbReference>